<dbReference type="HOGENOM" id="CLU_3069308_0_0_1"/>
<proteinExistence type="predicted"/>
<dbReference type="AlphaFoldDB" id="A0A0C3HG47"/>
<organism evidence="1 2">
    <name type="scientific">Oidiodendron maius (strain Zn)</name>
    <dbReference type="NCBI Taxonomy" id="913774"/>
    <lineage>
        <taxon>Eukaryota</taxon>
        <taxon>Fungi</taxon>
        <taxon>Dikarya</taxon>
        <taxon>Ascomycota</taxon>
        <taxon>Pezizomycotina</taxon>
        <taxon>Leotiomycetes</taxon>
        <taxon>Leotiomycetes incertae sedis</taxon>
        <taxon>Myxotrichaceae</taxon>
        <taxon>Oidiodendron</taxon>
    </lineage>
</organism>
<dbReference type="InParanoid" id="A0A0C3HG47"/>
<sequence>MSLGYDQTWGGILERFNTHEEKLCVLKKSRDEKIREIKSFLGRNWDFIGKCYG</sequence>
<keyword evidence="2" id="KW-1185">Reference proteome</keyword>
<evidence type="ECO:0000313" key="2">
    <source>
        <dbReference type="Proteomes" id="UP000054321"/>
    </source>
</evidence>
<reference evidence="1 2" key="1">
    <citation type="submission" date="2014-04" db="EMBL/GenBank/DDBJ databases">
        <authorList>
            <consortium name="DOE Joint Genome Institute"/>
            <person name="Kuo A."/>
            <person name="Martino E."/>
            <person name="Perotto S."/>
            <person name="Kohler A."/>
            <person name="Nagy L.G."/>
            <person name="Floudas D."/>
            <person name="Copeland A."/>
            <person name="Barry K.W."/>
            <person name="Cichocki N."/>
            <person name="Veneault-Fourrey C."/>
            <person name="LaButti K."/>
            <person name="Lindquist E.A."/>
            <person name="Lipzen A."/>
            <person name="Lundell T."/>
            <person name="Morin E."/>
            <person name="Murat C."/>
            <person name="Sun H."/>
            <person name="Tunlid A."/>
            <person name="Henrissat B."/>
            <person name="Grigoriev I.V."/>
            <person name="Hibbett D.S."/>
            <person name="Martin F."/>
            <person name="Nordberg H.P."/>
            <person name="Cantor M.N."/>
            <person name="Hua S.X."/>
        </authorList>
    </citation>
    <scope>NUCLEOTIDE SEQUENCE [LARGE SCALE GENOMIC DNA]</scope>
    <source>
        <strain evidence="1 2">Zn</strain>
    </source>
</reference>
<dbReference type="EMBL" id="KN832876">
    <property type="protein sequence ID" value="KIN01322.1"/>
    <property type="molecule type" value="Genomic_DNA"/>
</dbReference>
<protein>
    <submittedName>
        <fullName evidence="1">Uncharacterized protein</fullName>
    </submittedName>
</protein>
<dbReference type="Proteomes" id="UP000054321">
    <property type="component" value="Unassembled WGS sequence"/>
</dbReference>
<name>A0A0C3HG47_OIDMZ</name>
<gene>
    <name evidence="1" type="ORF">OIDMADRAFT_19219</name>
</gene>
<accession>A0A0C3HG47</accession>
<evidence type="ECO:0000313" key="1">
    <source>
        <dbReference type="EMBL" id="KIN01322.1"/>
    </source>
</evidence>
<reference evidence="2" key="2">
    <citation type="submission" date="2015-01" db="EMBL/GenBank/DDBJ databases">
        <title>Evolutionary Origins and Diversification of the Mycorrhizal Mutualists.</title>
        <authorList>
            <consortium name="DOE Joint Genome Institute"/>
            <consortium name="Mycorrhizal Genomics Consortium"/>
            <person name="Kohler A."/>
            <person name="Kuo A."/>
            <person name="Nagy L.G."/>
            <person name="Floudas D."/>
            <person name="Copeland A."/>
            <person name="Barry K.W."/>
            <person name="Cichocki N."/>
            <person name="Veneault-Fourrey C."/>
            <person name="LaButti K."/>
            <person name="Lindquist E.A."/>
            <person name="Lipzen A."/>
            <person name="Lundell T."/>
            <person name="Morin E."/>
            <person name="Murat C."/>
            <person name="Riley R."/>
            <person name="Ohm R."/>
            <person name="Sun H."/>
            <person name="Tunlid A."/>
            <person name="Henrissat B."/>
            <person name="Grigoriev I.V."/>
            <person name="Hibbett D.S."/>
            <person name="Martin F."/>
        </authorList>
    </citation>
    <scope>NUCLEOTIDE SEQUENCE [LARGE SCALE GENOMIC DNA]</scope>
    <source>
        <strain evidence="2">Zn</strain>
    </source>
</reference>